<sequence length="194" mass="21966">VSTARPPCAAYTVSRVCRPGNFQDRSADFAILAAISTSPCGHRMTSVCHLPFKFNKPLLASSKTICELFHHYKTELNMAYISVSGYLTDVIALRQTHRCSVQFPQQISKGMLWLADQTHSSPLFYLSFTRQSQKDQRTSPLSILNSPTNNAFEAILSTCCHEQNNIFRWLRGQVLQSHTIFKTPNSYRRKSNCS</sequence>
<accession>A0A0B7B933</accession>
<name>A0A0B7B933_9EUPU</name>
<reference evidence="1" key="1">
    <citation type="submission" date="2014-12" db="EMBL/GenBank/DDBJ databases">
        <title>Insight into the proteome of Arion vulgaris.</title>
        <authorList>
            <person name="Aradska J."/>
            <person name="Bulat T."/>
            <person name="Smidak R."/>
            <person name="Sarate P."/>
            <person name="Gangsoo J."/>
            <person name="Sialana F."/>
            <person name="Bilban M."/>
            <person name="Lubec G."/>
        </authorList>
    </citation>
    <scope>NUCLEOTIDE SEQUENCE</scope>
    <source>
        <tissue evidence="1">Skin</tissue>
    </source>
</reference>
<proteinExistence type="predicted"/>
<evidence type="ECO:0000313" key="1">
    <source>
        <dbReference type="EMBL" id="CEK88580.1"/>
    </source>
</evidence>
<dbReference type="EMBL" id="HACG01041715">
    <property type="protein sequence ID" value="CEK88580.1"/>
    <property type="molecule type" value="Transcribed_RNA"/>
</dbReference>
<gene>
    <name evidence="1" type="primary">ORF166022</name>
</gene>
<protein>
    <submittedName>
        <fullName evidence="1">Uncharacterized protein</fullName>
    </submittedName>
</protein>
<organism evidence="1">
    <name type="scientific">Arion vulgaris</name>
    <dbReference type="NCBI Taxonomy" id="1028688"/>
    <lineage>
        <taxon>Eukaryota</taxon>
        <taxon>Metazoa</taxon>
        <taxon>Spiralia</taxon>
        <taxon>Lophotrochozoa</taxon>
        <taxon>Mollusca</taxon>
        <taxon>Gastropoda</taxon>
        <taxon>Heterobranchia</taxon>
        <taxon>Euthyneura</taxon>
        <taxon>Panpulmonata</taxon>
        <taxon>Eupulmonata</taxon>
        <taxon>Stylommatophora</taxon>
        <taxon>Helicina</taxon>
        <taxon>Arionoidea</taxon>
        <taxon>Arionidae</taxon>
        <taxon>Arion</taxon>
    </lineage>
</organism>
<feature type="non-terminal residue" evidence="1">
    <location>
        <position position="1"/>
    </location>
</feature>
<dbReference type="AlphaFoldDB" id="A0A0B7B933"/>